<reference evidence="2 3" key="1">
    <citation type="journal article" date="2018" name="Nat. Biotechnol.">
        <title>A standardized bacterial taxonomy based on genome phylogeny substantially revises the tree of life.</title>
        <authorList>
            <person name="Parks D.H."/>
            <person name="Chuvochina M."/>
            <person name="Waite D.W."/>
            <person name="Rinke C."/>
            <person name="Skarshewski A."/>
            <person name="Chaumeil P.A."/>
            <person name="Hugenholtz P."/>
        </authorList>
    </citation>
    <scope>NUCLEOTIDE SEQUENCE [LARGE SCALE GENOMIC DNA]</scope>
    <source>
        <strain evidence="2">UBA12529</strain>
    </source>
</reference>
<dbReference type="Pfam" id="PF13566">
    <property type="entry name" value="DUF4130"/>
    <property type="match status" value="1"/>
</dbReference>
<dbReference type="InterPro" id="IPR025404">
    <property type="entry name" value="DUF4130"/>
</dbReference>
<protein>
    <recommendedName>
        <fullName evidence="1">DUF4130 domain-containing protein</fullName>
    </recommendedName>
</protein>
<comment type="caution">
    <text evidence="2">The sequence shown here is derived from an EMBL/GenBank/DDBJ whole genome shotgun (WGS) entry which is preliminary data.</text>
</comment>
<dbReference type="EMBL" id="DLVE01000046">
    <property type="protein sequence ID" value="HAA83845.1"/>
    <property type="molecule type" value="Genomic_DNA"/>
</dbReference>
<feature type="non-terminal residue" evidence="2">
    <location>
        <position position="1"/>
    </location>
</feature>
<sequence>APTEIYTFSLHDAFPIGFRDEKTILHDRKRGLAVFCHKGHIIQAEIIKPIPQETEEETFFSNLWKNYFETLAIKERENLTGQKRNVPLKYRKFMVEFEP</sequence>
<evidence type="ECO:0000313" key="3">
    <source>
        <dbReference type="Proteomes" id="UP000257240"/>
    </source>
</evidence>
<proteinExistence type="predicted"/>
<evidence type="ECO:0000259" key="1">
    <source>
        <dbReference type="Pfam" id="PF13566"/>
    </source>
</evidence>
<dbReference type="Proteomes" id="UP000257240">
    <property type="component" value="Unassembled WGS sequence"/>
</dbReference>
<feature type="domain" description="DUF4130" evidence="1">
    <location>
        <begin position="14"/>
        <end position="96"/>
    </location>
</feature>
<organism evidence="2 3">
    <name type="scientific">Thermodesulfobacterium commune</name>
    <dbReference type="NCBI Taxonomy" id="1741"/>
    <lineage>
        <taxon>Bacteria</taxon>
        <taxon>Pseudomonadati</taxon>
        <taxon>Thermodesulfobacteriota</taxon>
        <taxon>Thermodesulfobacteria</taxon>
        <taxon>Thermodesulfobacteriales</taxon>
        <taxon>Thermodesulfobacteriaceae</taxon>
        <taxon>Thermodesulfobacterium</taxon>
    </lineage>
</organism>
<evidence type="ECO:0000313" key="2">
    <source>
        <dbReference type="EMBL" id="HAA83845.1"/>
    </source>
</evidence>
<dbReference type="AlphaFoldDB" id="A0A3B8N403"/>
<accession>A0A3B8N403</accession>
<gene>
    <name evidence="2" type="ORF">DCE01_03555</name>
</gene>
<name>A0A3B8N403_9BACT</name>